<dbReference type="Pfam" id="PF00780">
    <property type="entry name" value="CNH"/>
    <property type="match status" value="1"/>
</dbReference>
<proteinExistence type="inferred from homology"/>
<keyword evidence="5" id="KW-0175">Coiled coil</keyword>
<evidence type="ECO:0000256" key="3">
    <source>
        <dbReference type="ARBA" id="ARBA00038201"/>
    </source>
</evidence>
<organism evidence="7 8">
    <name type="scientific">Heterodera trifolii</name>
    <dbReference type="NCBI Taxonomy" id="157864"/>
    <lineage>
        <taxon>Eukaryota</taxon>
        <taxon>Metazoa</taxon>
        <taxon>Ecdysozoa</taxon>
        <taxon>Nematoda</taxon>
        <taxon>Chromadorea</taxon>
        <taxon>Rhabditida</taxon>
        <taxon>Tylenchina</taxon>
        <taxon>Tylenchomorpha</taxon>
        <taxon>Tylenchoidea</taxon>
        <taxon>Heteroderidae</taxon>
        <taxon>Heteroderinae</taxon>
        <taxon>Heterodera</taxon>
    </lineage>
</organism>
<dbReference type="AlphaFoldDB" id="A0ABD2ME00"/>
<protein>
    <recommendedName>
        <fullName evidence="6">CNH domain-containing protein</fullName>
    </recommendedName>
</protein>
<dbReference type="PROSITE" id="PS50219">
    <property type="entry name" value="CNH"/>
    <property type="match status" value="1"/>
</dbReference>
<dbReference type="PANTHER" id="PTHR12894">
    <property type="entry name" value="CNH DOMAIN CONTAINING"/>
    <property type="match status" value="1"/>
</dbReference>
<dbReference type="Pfam" id="PF10366">
    <property type="entry name" value="Vps39_1"/>
    <property type="match status" value="1"/>
</dbReference>
<feature type="domain" description="CNH" evidence="6">
    <location>
        <begin position="15"/>
        <end position="307"/>
    </location>
</feature>
<feature type="repeat" description="CHCR" evidence="4">
    <location>
        <begin position="598"/>
        <end position="783"/>
    </location>
</feature>
<keyword evidence="2" id="KW-0472">Membrane</keyword>
<gene>
    <name evidence="7" type="ORF">niasHT_001823</name>
</gene>
<dbReference type="InterPro" id="IPR001180">
    <property type="entry name" value="CNH_dom"/>
</dbReference>
<dbReference type="PANTHER" id="PTHR12894:SF49">
    <property type="entry name" value="VAM6_VPS39-LIKE PROTEIN"/>
    <property type="match status" value="1"/>
</dbReference>
<dbReference type="PROSITE" id="PS50236">
    <property type="entry name" value="CHCR"/>
    <property type="match status" value="1"/>
</dbReference>
<comment type="similarity">
    <text evidence="3">Belongs to the VAM6/VPS39 family.</text>
</comment>
<evidence type="ECO:0000256" key="4">
    <source>
        <dbReference type="PROSITE-ProRule" id="PRU01006"/>
    </source>
</evidence>
<feature type="coiled-coil region" evidence="5">
    <location>
        <begin position="853"/>
        <end position="880"/>
    </location>
</feature>
<evidence type="ECO:0000313" key="7">
    <source>
        <dbReference type="EMBL" id="KAL3124930.1"/>
    </source>
</evidence>
<evidence type="ECO:0000256" key="5">
    <source>
        <dbReference type="SAM" id="Coils"/>
    </source>
</evidence>
<accession>A0ABD2ME00</accession>
<comment type="caution">
    <text evidence="7">The sequence shown here is derived from an EMBL/GenBank/DDBJ whole genome shotgun (WGS) entry which is preliminary data.</text>
</comment>
<keyword evidence="8" id="KW-1185">Reference proteome</keyword>
<evidence type="ECO:0000256" key="2">
    <source>
        <dbReference type="ARBA" id="ARBA00023136"/>
    </source>
</evidence>
<dbReference type="InterPro" id="IPR019452">
    <property type="entry name" value="VPS39/TGF_beta_rcpt-assoc_1"/>
</dbReference>
<dbReference type="Pfam" id="PF10367">
    <property type="entry name" value="zf-Vps39_C"/>
    <property type="match status" value="1"/>
</dbReference>
<dbReference type="InterPro" id="IPR000547">
    <property type="entry name" value="Clathrin_H-chain/VPS_repeat"/>
</dbReference>
<sequence>MYEAYTNEEIVSKLPIEASSIGSYVSKGKLFIGSRQGHLITCNQNSADTSKLHYEYQVCRTFERRPIIGLQVVESHDLIICLTDVHLSIHDAVEPFKLLDVCSKYKSISAFSHFVTESQTIHIAISARKHLHIFKYLLGELCEINECAPITLPENAQAVVWCGVNNLILAFKCEFQFWDMDHFLHRDDLIDEKSMSLAKSPTKVETIRTESNEIAPLIVAMSGLQIVAIRREISTVEFFEPNSGKMITHFNNCKFSDQILSLTYHHPYLIGILPKNLLEIRSVNPPMLIQKIPLLRVSVICPGGSGIVYAASESQIWKLCSERHLQKNIRFLIEEKQFELAAQLAASPTQRTAINRQLAAKHFLERNFSKCFEIHNRLNTDVLLVLNLFPFFIPDKYVAVISRYAQAELQLFEVSSENITENERKRATQALIQFLVSRRAECIALVNQHYLDYNNGNSERILSTNELKRQEASLELIDTVLLKCYIKVNPSMVKSLLRSKNCCCIVSEAEKDLNQNRMFEELLILYEKRKMYRKYLELLQREVKKHETFGIKDIVHFLRRLKRDQMPLILEFSAPILSANIELVSFHIFTSMDDKETDPKQRGEEPSVKFDREMVLHFLKKECITAAIPYLEHVIYEWSDESPHFHGELLEQYVLRCKTLLGQFLHSLSSPSIGVPSFVAEDDELSILRRKLQYFLATDQHYSIESARDLIGEDQNLMEERAIIMGKLGQHLNALKIYTEILMDFNGAERHCQTYYDERNASTRNIFFDLFHYYIKGEMPQKEVIQVESDYEIRRKPNISEALKLFKRHPTKIDTVGAFALIPPTTAFNRICEAVKALFESLNNQLALTNLIVSFTNLVIRRTKNRLDELKRQRISITENVECSICRKRIMNSAFVRNRDHSFAHFFCYKNKMDDIKEKKVAH</sequence>
<dbReference type="InterPro" id="IPR019453">
    <property type="entry name" value="VPS39/TGFA1_Znf"/>
</dbReference>
<dbReference type="Proteomes" id="UP001620626">
    <property type="component" value="Unassembled WGS sequence"/>
</dbReference>
<dbReference type="GO" id="GO:0006886">
    <property type="term" value="P:intracellular protein transport"/>
    <property type="evidence" value="ECO:0007669"/>
    <property type="project" value="UniProtKB-UniRule"/>
</dbReference>
<name>A0ABD2ME00_9BILA</name>
<evidence type="ECO:0000313" key="8">
    <source>
        <dbReference type="Proteomes" id="UP001620626"/>
    </source>
</evidence>
<comment type="subcellular location">
    <subcellularLocation>
        <location evidence="1">Endomembrane system</location>
        <topology evidence="1">Peripheral membrane protein</topology>
    </subcellularLocation>
</comment>
<reference evidence="7 8" key="1">
    <citation type="submission" date="2024-10" db="EMBL/GenBank/DDBJ databases">
        <authorList>
            <person name="Kim D."/>
        </authorList>
    </citation>
    <scope>NUCLEOTIDE SEQUENCE [LARGE SCALE GENOMIC DNA]</scope>
    <source>
        <strain evidence="7">BH-2024</strain>
    </source>
</reference>
<evidence type="ECO:0000259" key="6">
    <source>
        <dbReference type="PROSITE" id="PS50219"/>
    </source>
</evidence>
<dbReference type="EMBL" id="JBICBT010000056">
    <property type="protein sequence ID" value="KAL3124930.1"/>
    <property type="molecule type" value="Genomic_DNA"/>
</dbReference>
<dbReference type="GO" id="GO:0012505">
    <property type="term" value="C:endomembrane system"/>
    <property type="evidence" value="ECO:0007669"/>
    <property type="project" value="UniProtKB-SubCell"/>
</dbReference>
<dbReference type="InterPro" id="IPR032914">
    <property type="entry name" value="Vam6/VPS39/TRAP1"/>
</dbReference>
<evidence type="ECO:0000256" key="1">
    <source>
        <dbReference type="ARBA" id="ARBA00004184"/>
    </source>
</evidence>